<keyword evidence="1 2" id="KW-0728">SH3 domain</keyword>
<name>A0ABM1KQT4_GEKJA</name>
<dbReference type="CDD" id="cd12028">
    <property type="entry name" value="SH3_ZO-3"/>
    <property type="match status" value="1"/>
</dbReference>
<evidence type="ECO:0000313" key="6">
    <source>
        <dbReference type="RefSeq" id="XP_015276071.1"/>
    </source>
</evidence>
<dbReference type="InterPro" id="IPR005420">
    <property type="entry name" value="ZO-3"/>
</dbReference>
<dbReference type="Gene3D" id="3.40.50.300">
    <property type="entry name" value="P-loop containing nucleotide triphosphate hydrolases"/>
    <property type="match status" value="1"/>
</dbReference>
<dbReference type="InterPro" id="IPR001452">
    <property type="entry name" value="SH3_domain"/>
</dbReference>
<dbReference type="PANTHER" id="PTHR13865:SF11">
    <property type="entry name" value="TIGHT JUNCTION PROTEIN ZO-3"/>
    <property type="match status" value="1"/>
</dbReference>
<dbReference type="Pfam" id="PF07653">
    <property type="entry name" value="SH3_2"/>
    <property type="match status" value="1"/>
</dbReference>
<dbReference type="GeneID" id="107118280"/>
<organism evidence="5 6">
    <name type="scientific">Gekko japonicus</name>
    <name type="common">Schlegel's Japanese gecko</name>
    <dbReference type="NCBI Taxonomy" id="146911"/>
    <lineage>
        <taxon>Eukaryota</taxon>
        <taxon>Metazoa</taxon>
        <taxon>Chordata</taxon>
        <taxon>Craniata</taxon>
        <taxon>Vertebrata</taxon>
        <taxon>Euteleostomi</taxon>
        <taxon>Lepidosauria</taxon>
        <taxon>Squamata</taxon>
        <taxon>Bifurcata</taxon>
        <taxon>Gekkota</taxon>
        <taxon>Gekkonidae</taxon>
        <taxon>Gekkoninae</taxon>
        <taxon>Gekko</taxon>
    </lineage>
</organism>
<feature type="region of interest" description="Disordered" evidence="3">
    <location>
        <begin position="239"/>
        <end position="261"/>
    </location>
</feature>
<sequence length="358" mass="40180">YRKMIKSSVGDSFYIRTHFDFEKDAPSGLSFTRGEVFHVLDTLYRGKMGSWLAVRMGKELQELDKGIIPNKNRAEQIASLEGVLKATSGSFSSSGARAEFWKLRGLRGAKKTLRKSREDLSLLTKQGHYPPYERVMLKEATFKRPVVILGPIADIAMQKLSAEMPDQFEIAGSVSREGGSAKVIKLDSVRQIAEQEKHALLDITPAAVERLNYVQYFPIVESPAVEGLDLLSQPPTGGSGYLTCDSQANSDYDETDGEGEAYTDQELDEPYEEQALARSSEPAEQSHELDLSERVAAALAYPIDRHDSDQQPQGQWRQDYNTREYEHEALRKKFTQAQAYDSESDQDYGYDWGPATDL</sequence>
<dbReference type="PROSITE" id="PS50002">
    <property type="entry name" value="SH3"/>
    <property type="match status" value="1"/>
</dbReference>
<evidence type="ECO:0000259" key="4">
    <source>
        <dbReference type="PROSITE" id="PS50002"/>
    </source>
</evidence>
<evidence type="ECO:0000313" key="5">
    <source>
        <dbReference type="Proteomes" id="UP000694871"/>
    </source>
</evidence>
<accession>A0ABM1KQT4</accession>
<feature type="compositionally biased region" description="Polar residues" evidence="3">
    <location>
        <begin position="310"/>
        <end position="319"/>
    </location>
</feature>
<feature type="compositionally biased region" description="Basic and acidic residues" evidence="3">
    <location>
        <begin position="284"/>
        <end position="293"/>
    </location>
</feature>
<feature type="domain" description="SH3" evidence="4">
    <location>
        <begin position="10"/>
        <end position="78"/>
    </location>
</feature>
<dbReference type="SUPFAM" id="SSF50044">
    <property type="entry name" value="SH3-domain"/>
    <property type="match status" value="1"/>
</dbReference>
<proteinExistence type="predicted"/>
<dbReference type="InterPro" id="IPR027417">
    <property type="entry name" value="P-loop_NTPase"/>
</dbReference>
<feature type="compositionally biased region" description="Acidic residues" evidence="3">
    <location>
        <begin position="251"/>
        <end position="261"/>
    </location>
</feature>
<dbReference type="PANTHER" id="PTHR13865">
    <property type="entry name" value="TIGHT JUNCTION PROTEIN"/>
    <property type="match status" value="1"/>
</dbReference>
<dbReference type="InterPro" id="IPR008145">
    <property type="entry name" value="GK/Ca_channel_bsu"/>
</dbReference>
<dbReference type="RefSeq" id="XP_015276071.1">
    <property type="nucleotide sequence ID" value="XM_015420585.1"/>
</dbReference>
<evidence type="ECO:0000256" key="3">
    <source>
        <dbReference type="SAM" id="MobiDB-lite"/>
    </source>
</evidence>
<evidence type="ECO:0000256" key="1">
    <source>
        <dbReference type="ARBA" id="ARBA00022443"/>
    </source>
</evidence>
<reference evidence="6" key="1">
    <citation type="submission" date="2025-08" db="UniProtKB">
        <authorList>
            <consortium name="RefSeq"/>
        </authorList>
    </citation>
    <scope>IDENTIFICATION</scope>
</reference>
<protein>
    <submittedName>
        <fullName evidence="6">Tight junction protein ZO-3</fullName>
    </submittedName>
</protein>
<feature type="region of interest" description="Disordered" evidence="3">
    <location>
        <begin position="275"/>
        <end position="322"/>
    </location>
</feature>
<feature type="non-terminal residue" evidence="6">
    <location>
        <position position="1"/>
    </location>
</feature>
<dbReference type="PRINTS" id="PR01600">
    <property type="entry name" value="ZONOCCLUDNS3"/>
</dbReference>
<dbReference type="InterPro" id="IPR036028">
    <property type="entry name" value="SH3-like_dom_sf"/>
</dbReference>
<keyword evidence="5" id="KW-1185">Reference proteome</keyword>
<dbReference type="SMART" id="SM00072">
    <property type="entry name" value="GuKc"/>
    <property type="match status" value="1"/>
</dbReference>
<dbReference type="Proteomes" id="UP000694871">
    <property type="component" value="Unplaced"/>
</dbReference>
<feature type="region of interest" description="Disordered" evidence="3">
    <location>
        <begin position="335"/>
        <end position="358"/>
    </location>
</feature>
<evidence type="ECO:0000256" key="2">
    <source>
        <dbReference type="PROSITE-ProRule" id="PRU00192"/>
    </source>
</evidence>
<gene>
    <name evidence="6" type="primary">TJP3</name>
</gene>
<dbReference type="Gene3D" id="2.30.30.40">
    <property type="entry name" value="SH3 Domains"/>
    <property type="match status" value="1"/>
</dbReference>